<keyword evidence="5" id="KW-0326">Glycosidase</keyword>
<feature type="compositionally biased region" description="Low complexity" evidence="6">
    <location>
        <begin position="41"/>
        <end position="54"/>
    </location>
</feature>
<evidence type="ECO:0000259" key="7">
    <source>
        <dbReference type="Pfam" id="PF00933"/>
    </source>
</evidence>
<dbReference type="Pfam" id="PF00933">
    <property type="entry name" value="Glyco_hydro_3"/>
    <property type="match status" value="1"/>
</dbReference>
<comment type="similarity">
    <text evidence="2">Belongs to the glycosyl hydrolase 3 family.</text>
</comment>
<feature type="domain" description="Glycoside hydrolase family 3 N-terminal" evidence="7">
    <location>
        <begin position="68"/>
        <end position="395"/>
    </location>
</feature>
<feature type="region of interest" description="Disordered" evidence="6">
    <location>
        <begin position="30"/>
        <end position="67"/>
    </location>
</feature>
<dbReference type="PROSITE" id="PS00775">
    <property type="entry name" value="GLYCOSYL_HYDROL_F3"/>
    <property type="match status" value="1"/>
</dbReference>
<name>A0A510UU38_9CELL</name>
<proteinExistence type="inferred from homology"/>
<accession>A0A510UU38</accession>
<evidence type="ECO:0000256" key="1">
    <source>
        <dbReference type="ARBA" id="ARBA00001231"/>
    </source>
</evidence>
<evidence type="ECO:0000256" key="4">
    <source>
        <dbReference type="ARBA" id="ARBA00022801"/>
    </source>
</evidence>
<evidence type="ECO:0000256" key="3">
    <source>
        <dbReference type="ARBA" id="ARBA00012663"/>
    </source>
</evidence>
<dbReference type="Proteomes" id="UP000321386">
    <property type="component" value="Unassembled WGS sequence"/>
</dbReference>
<dbReference type="InterPro" id="IPR036962">
    <property type="entry name" value="Glyco_hydro_3_N_sf"/>
</dbReference>
<gene>
    <name evidence="8" type="primary">yejJ</name>
    <name evidence="8" type="ORF">CPE01_00680</name>
</gene>
<evidence type="ECO:0000256" key="5">
    <source>
        <dbReference type="ARBA" id="ARBA00023295"/>
    </source>
</evidence>
<comment type="caution">
    <text evidence="8">The sequence shown here is derived from an EMBL/GenBank/DDBJ whole genome shotgun (WGS) entry which is preliminary data.</text>
</comment>
<dbReference type="SUPFAM" id="SSF51445">
    <property type="entry name" value="(Trans)glycosidases"/>
    <property type="match status" value="1"/>
</dbReference>
<dbReference type="Gene3D" id="3.20.20.300">
    <property type="entry name" value="Glycoside hydrolase, family 3, N-terminal domain"/>
    <property type="match status" value="1"/>
</dbReference>
<dbReference type="InterPro" id="IPR001764">
    <property type="entry name" value="Glyco_hydro_3_N"/>
</dbReference>
<dbReference type="InterPro" id="IPR050226">
    <property type="entry name" value="NagZ_Beta-hexosaminidase"/>
</dbReference>
<dbReference type="PANTHER" id="PTHR30480">
    <property type="entry name" value="BETA-HEXOSAMINIDASE-RELATED"/>
    <property type="match status" value="1"/>
</dbReference>
<reference evidence="8 9" key="1">
    <citation type="submission" date="2019-07" db="EMBL/GenBank/DDBJ databases">
        <title>Whole genome shotgun sequence of Cellulomonas persica NBRC 101101.</title>
        <authorList>
            <person name="Hosoyama A."/>
            <person name="Uohara A."/>
            <person name="Ohji S."/>
            <person name="Ichikawa N."/>
        </authorList>
    </citation>
    <scope>NUCLEOTIDE SEQUENCE [LARGE SCALE GENOMIC DNA]</scope>
    <source>
        <strain evidence="8 9">NBRC 101101</strain>
    </source>
</reference>
<dbReference type="GO" id="GO:0004563">
    <property type="term" value="F:beta-N-acetylhexosaminidase activity"/>
    <property type="evidence" value="ECO:0007669"/>
    <property type="project" value="UniProtKB-EC"/>
</dbReference>
<dbReference type="EC" id="3.2.1.52" evidence="3"/>
<dbReference type="AlphaFoldDB" id="A0A510UU38"/>
<dbReference type="RefSeq" id="WP_146804659.1">
    <property type="nucleotide sequence ID" value="NZ_BJUA01000001.1"/>
</dbReference>
<sequence>MRRAEKVALLVAVVLVAGAVTVAAVVLGHDRSASPSPPGAPTSRSTLTPTARPSAPTPSPAPTDDGWTLEQKVGQLFVVGVDVTDPADVSREAIVQDHVGNLFLHGRSSAGVDDVRALVERYTDLVGPQTTNGTPMLVSTDQEGGTVQVLRGAGFDDVPAATEQATWDVAELRERAAGWGAQLAAAGVNLDLAPVMDLVPDGTQADNPPVGALQRNYGTTPESVTTHANAFSAGLRDAGVAVAIKHFPGLGRVTADTDSTADVVDDVTTTDDEQIDVFSSGIDAGAELVMVSTAVYSRIDPDQPAAFSPAVVTDLLRGDLGFDGLVITDDLSGAEQVHAWSPADRAISAIDAGVDLVLVSKVPDVAPEMVQAVVHLARVDDGFRAKVETAWQRVVAAKATLLD</sequence>
<evidence type="ECO:0000256" key="2">
    <source>
        <dbReference type="ARBA" id="ARBA00005336"/>
    </source>
</evidence>
<dbReference type="OrthoDB" id="9805821at2"/>
<evidence type="ECO:0000313" key="9">
    <source>
        <dbReference type="Proteomes" id="UP000321386"/>
    </source>
</evidence>
<comment type="catalytic activity">
    <reaction evidence="1">
        <text>Hydrolysis of terminal non-reducing N-acetyl-D-hexosamine residues in N-acetyl-beta-D-hexosaminides.</text>
        <dbReference type="EC" id="3.2.1.52"/>
    </reaction>
</comment>
<keyword evidence="9" id="KW-1185">Reference proteome</keyword>
<dbReference type="GO" id="GO:0009254">
    <property type="term" value="P:peptidoglycan turnover"/>
    <property type="evidence" value="ECO:0007669"/>
    <property type="project" value="TreeGrafter"/>
</dbReference>
<dbReference type="InterPro" id="IPR019800">
    <property type="entry name" value="Glyco_hydro_3_AS"/>
</dbReference>
<keyword evidence="4" id="KW-0378">Hydrolase</keyword>
<dbReference type="EMBL" id="BJUA01000001">
    <property type="protein sequence ID" value="GEK16335.1"/>
    <property type="molecule type" value="Genomic_DNA"/>
</dbReference>
<organism evidence="8 9">
    <name type="scientific">Cellulomonas persica</name>
    <dbReference type="NCBI Taxonomy" id="76861"/>
    <lineage>
        <taxon>Bacteria</taxon>
        <taxon>Bacillati</taxon>
        <taxon>Actinomycetota</taxon>
        <taxon>Actinomycetes</taxon>
        <taxon>Micrococcales</taxon>
        <taxon>Cellulomonadaceae</taxon>
        <taxon>Cellulomonas</taxon>
    </lineage>
</organism>
<dbReference type="GO" id="GO:0005975">
    <property type="term" value="P:carbohydrate metabolic process"/>
    <property type="evidence" value="ECO:0007669"/>
    <property type="project" value="InterPro"/>
</dbReference>
<dbReference type="InterPro" id="IPR017853">
    <property type="entry name" value="GH"/>
</dbReference>
<evidence type="ECO:0000313" key="8">
    <source>
        <dbReference type="EMBL" id="GEK16335.1"/>
    </source>
</evidence>
<dbReference type="PANTHER" id="PTHR30480:SF13">
    <property type="entry name" value="BETA-HEXOSAMINIDASE"/>
    <property type="match status" value="1"/>
</dbReference>
<evidence type="ECO:0000256" key="6">
    <source>
        <dbReference type="SAM" id="MobiDB-lite"/>
    </source>
</evidence>
<protein>
    <recommendedName>
        <fullName evidence="3">beta-N-acetylhexosaminidase</fullName>
        <ecNumber evidence="3">3.2.1.52</ecNumber>
    </recommendedName>
</protein>